<dbReference type="PANTHER" id="PTHR35535:SF2">
    <property type="entry name" value="DUF306 DOMAIN-CONTAINING PROTEIN"/>
    <property type="match status" value="1"/>
</dbReference>
<sequence length="259" mass="27725">MTVVYGPLVGGEGSPIGKAYLSVAVTEDGVERELVPGTRIRVEIRKDGVLIARAGCNELSGGIMLDDGVLRFDQSIQTQMGCGPEFEAQDDWLVGFLIHEPEWSVDGDTLTLIDGGTTIVLLDERFAEPDLPLDGTTWTVELVVGGDNAVQHYVRLGPATLTLNGTQATGSIGSSPFTATVTRENDTLTFTDLTVTPAHPTSRAAALEQAVLEHAVLENLRTPLTYTIESNHLKLRGPGRTTGLNLKAPRPEGSPYFTV</sequence>
<name>A0A7X6A407_9ACTN</name>
<dbReference type="InterPro" id="IPR038670">
    <property type="entry name" value="HslJ-like_sf"/>
</dbReference>
<evidence type="ECO:0000256" key="1">
    <source>
        <dbReference type="SAM" id="MobiDB-lite"/>
    </source>
</evidence>
<accession>A0A7X6A407</accession>
<dbReference type="InterPro" id="IPR053147">
    <property type="entry name" value="Hsp_HslJ-like"/>
</dbReference>
<evidence type="ECO:0000313" key="4">
    <source>
        <dbReference type="Proteomes" id="UP000555407"/>
    </source>
</evidence>
<feature type="domain" description="DUF306" evidence="2">
    <location>
        <begin position="37"/>
        <end position="116"/>
    </location>
</feature>
<keyword evidence="3" id="KW-0346">Stress response</keyword>
<evidence type="ECO:0000259" key="2">
    <source>
        <dbReference type="Pfam" id="PF03724"/>
    </source>
</evidence>
<proteinExistence type="predicted"/>
<dbReference type="PANTHER" id="PTHR35535">
    <property type="entry name" value="HEAT SHOCK PROTEIN HSLJ"/>
    <property type="match status" value="1"/>
</dbReference>
<keyword evidence="4" id="KW-1185">Reference proteome</keyword>
<dbReference type="EMBL" id="JAASRO010000001">
    <property type="protein sequence ID" value="NIK60992.1"/>
    <property type="molecule type" value="Genomic_DNA"/>
</dbReference>
<feature type="region of interest" description="Disordered" evidence="1">
    <location>
        <begin position="239"/>
        <end position="259"/>
    </location>
</feature>
<protein>
    <submittedName>
        <fullName evidence="3">Heat shock protein HslJ</fullName>
    </submittedName>
</protein>
<comment type="caution">
    <text evidence="3">The sequence shown here is derived from an EMBL/GenBank/DDBJ whole genome shotgun (WGS) entry which is preliminary data.</text>
</comment>
<dbReference type="Gene3D" id="2.40.128.270">
    <property type="match status" value="2"/>
</dbReference>
<dbReference type="Proteomes" id="UP000555407">
    <property type="component" value="Unassembled WGS sequence"/>
</dbReference>
<gene>
    <name evidence="3" type="ORF">BJY22_006709</name>
</gene>
<dbReference type="RefSeq" id="WP_167215003.1">
    <property type="nucleotide sequence ID" value="NZ_JAASRO010000001.1"/>
</dbReference>
<reference evidence="3 4" key="1">
    <citation type="submission" date="2020-03" db="EMBL/GenBank/DDBJ databases">
        <title>Sequencing the genomes of 1000 actinobacteria strains.</title>
        <authorList>
            <person name="Klenk H.-P."/>
        </authorList>
    </citation>
    <scope>NUCLEOTIDE SEQUENCE [LARGE SCALE GENOMIC DNA]</scope>
    <source>
        <strain evidence="3 4">DSM 45490</strain>
    </source>
</reference>
<dbReference type="InterPro" id="IPR005184">
    <property type="entry name" value="DUF306_Meta_HslJ"/>
</dbReference>
<dbReference type="Pfam" id="PF03724">
    <property type="entry name" value="META"/>
    <property type="match status" value="2"/>
</dbReference>
<organism evidence="3 4">
    <name type="scientific">Kribbella shirazensis</name>
    <dbReference type="NCBI Taxonomy" id="1105143"/>
    <lineage>
        <taxon>Bacteria</taxon>
        <taxon>Bacillati</taxon>
        <taxon>Actinomycetota</taxon>
        <taxon>Actinomycetes</taxon>
        <taxon>Propionibacteriales</taxon>
        <taxon>Kribbellaceae</taxon>
        <taxon>Kribbella</taxon>
    </lineage>
</organism>
<feature type="domain" description="DUF306" evidence="2">
    <location>
        <begin position="132"/>
        <end position="238"/>
    </location>
</feature>
<dbReference type="AlphaFoldDB" id="A0A7X6A407"/>
<evidence type="ECO:0000313" key="3">
    <source>
        <dbReference type="EMBL" id="NIK60992.1"/>
    </source>
</evidence>